<feature type="compositionally biased region" description="Polar residues" evidence="1">
    <location>
        <begin position="641"/>
        <end position="652"/>
    </location>
</feature>
<sequence>MRQALREGLRHQWRGNGYFEVVKIFMLTSLFFAGARAQVGETLCACQPSVWEIDIDFELNCNNNTFMQGPGISEATCQVAPLQPNVIDFEFVSVSLIMIMERDQNRLPVGDTTFIPGPFANGDQFSYMSIVDSRTDFNTTSLPKEIQFDFQGINSVGESIRATWSLAFTNNCSVFPVVEPGELTINGEIAEVVDPPKGLCPISVPIPSSVPSSEPSMTPSNEPTVIPSDSPVSTPSTSTPTTSNPTFTSMPTDSTPQVGIDICGCQPGTWDFTFDFNLNCSDQTFIEGPGIYDVSCQVTVLGIGEPTFKNVSFISIIEIDQNLKVIEQTQFGPVSDGDGITYTSVLETMESFNETSLPGGIQMIIQGSNGNGATIIGSWAIDFTNNCSVFPVVTDADETLITNVTQVTNPPEKFCPLAALPSGMPSIGPTDTPTFSPVISPSQEPSSEPSSKPTQVASDGPSSSPTVIVSEEPSLVPSLVVSDEPSQGPTIEPTSASIEPTAAGLIPTLSPTESSEAPSKTIAPSCPPIATKSPKSSKGSKSPGSGKGNKSKKVTVPEGSKSPTRKTGTNGVSHRMRTRGLREQEGIHYSQGKIHSELQETNQGDIDRELSKALYYLRKDSKDSKAMSMMEMASMKSTKTGSPSFAPTSTPGPTCPDPYAMKSKKKGKKSSP</sequence>
<feature type="region of interest" description="Disordered" evidence="1">
    <location>
        <begin position="418"/>
        <end position="605"/>
    </location>
</feature>
<gene>
    <name evidence="3" type="ORF">APAL1065_LOCUS1871</name>
</gene>
<feature type="region of interest" description="Disordered" evidence="1">
    <location>
        <begin position="634"/>
        <end position="672"/>
    </location>
</feature>
<protein>
    <recommendedName>
        <fullName evidence="4">Reelin domain-containing protein</fullName>
    </recommendedName>
</protein>
<feature type="compositionally biased region" description="Basic residues" evidence="1">
    <location>
        <begin position="662"/>
        <end position="672"/>
    </location>
</feature>
<reference evidence="3" key="1">
    <citation type="submission" date="2021-01" db="EMBL/GenBank/DDBJ databases">
        <authorList>
            <person name="Corre E."/>
            <person name="Pelletier E."/>
            <person name="Niang G."/>
            <person name="Scheremetjew M."/>
            <person name="Finn R."/>
            <person name="Kale V."/>
            <person name="Holt S."/>
            <person name="Cochrane G."/>
            <person name="Meng A."/>
            <person name="Brown T."/>
            <person name="Cohen L."/>
        </authorList>
    </citation>
    <scope>NUCLEOTIDE SEQUENCE</scope>
    <source>
        <strain evidence="3">CCMP125</strain>
    </source>
</reference>
<organism evidence="3">
    <name type="scientific">Entomoneis paludosa</name>
    <dbReference type="NCBI Taxonomy" id="265537"/>
    <lineage>
        <taxon>Eukaryota</taxon>
        <taxon>Sar</taxon>
        <taxon>Stramenopiles</taxon>
        <taxon>Ochrophyta</taxon>
        <taxon>Bacillariophyta</taxon>
        <taxon>Bacillariophyceae</taxon>
        <taxon>Bacillariophycidae</taxon>
        <taxon>Entomoneidaceae</taxon>
        <taxon>Entomoneis</taxon>
    </lineage>
</organism>
<proteinExistence type="predicted"/>
<accession>A0A7S2Y324</accession>
<feature type="compositionally biased region" description="Low complexity" evidence="1">
    <location>
        <begin position="206"/>
        <end position="252"/>
    </location>
</feature>
<feature type="compositionally biased region" description="Polar residues" evidence="1">
    <location>
        <begin position="484"/>
        <end position="498"/>
    </location>
</feature>
<feature type="compositionally biased region" description="Low complexity" evidence="1">
    <location>
        <begin position="436"/>
        <end position="453"/>
    </location>
</feature>
<feature type="compositionally biased region" description="Polar residues" evidence="1">
    <location>
        <begin position="454"/>
        <end position="467"/>
    </location>
</feature>
<evidence type="ECO:0000256" key="1">
    <source>
        <dbReference type="SAM" id="MobiDB-lite"/>
    </source>
</evidence>
<dbReference type="EMBL" id="HBHT01002785">
    <property type="protein sequence ID" value="CAD9943397.1"/>
    <property type="molecule type" value="Transcribed_RNA"/>
</dbReference>
<feature type="chain" id="PRO_5031018899" description="Reelin domain-containing protein" evidence="2">
    <location>
        <begin position="38"/>
        <end position="672"/>
    </location>
</feature>
<dbReference type="AlphaFoldDB" id="A0A7S2Y324"/>
<feature type="compositionally biased region" description="Polar residues" evidence="1">
    <location>
        <begin position="561"/>
        <end position="572"/>
    </location>
</feature>
<evidence type="ECO:0000313" key="3">
    <source>
        <dbReference type="EMBL" id="CAD9943397.1"/>
    </source>
</evidence>
<keyword evidence="2" id="KW-0732">Signal</keyword>
<feature type="compositionally biased region" description="Polar residues" evidence="1">
    <location>
        <begin position="509"/>
        <end position="518"/>
    </location>
</feature>
<feature type="region of interest" description="Disordered" evidence="1">
    <location>
        <begin position="206"/>
        <end position="253"/>
    </location>
</feature>
<evidence type="ECO:0000256" key="2">
    <source>
        <dbReference type="SAM" id="SignalP"/>
    </source>
</evidence>
<feature type="compositionally biased region" description="Low complexity" evidence="1">
    <location>
        <begin position="532"/>
        <end position="544"/>
    </location>
</feature>
<evidence type="ECO:0008006" key="4">
    <source>
        <dbReference type="Google" id="ProtNLM"/>
    </source>
</evidence>
<name>A0A7S2Y324_9STRA</name>
<feature type="signal peptide" evidence="2">
    <location>
        <begin position="1"/>
        <end position="37"/>
    </location>
</feature>